<dbReference type="OrthoDB" id="542452at2"/>
<gene>
    <name evidence="2" type="ORF">EU91_1211</name>
</gene>
<keyword evidence="1" id="KW-0472">Membrane</keyword>
<evidence type="ECO:0008006" key="4">
    <source>
        <dbReference type="Google" id="ProtNLM"/>
    </source>
</evidence>
<comment type="caution">
    <text evidence="2">The sequence shown here is derived from an EMBL/GenBank/DDBJ whole genome shotgun (WGS) entry which is preliminary data.</text>
</comment>
<organism evidence="2 3">
    <name type="scientific">Prochlorococcus marinus str. GP2</name>
    <dbReference type="NCBI Taxonomy" id="59925"/>
    <lineage>
        <taxon>Bacteria</taxon>
        <taxon>Bacillati</taxon>
        <taxon>Cyanobacteriota</taxon>
        <taxon>Cyanophyceae</taxon>
        <taxon>Synechococcales</taxon>
        <taxon>Prochlorococcaceae</taxon>
        <taxon>Prochlorococcus</taxon>
    </lineage>
</organism>
<keyword evidence="1" id="KW-0812">Transmembrane</keyword>
<evidence type="ECO:0000256" key="1">
    <source>
        <dbReference type="SAM" id="Phobius"/>
    </source>
</evidence>
<keyword evidence="1" id="KW-1133">Transmembrane helix</keyword>
<dbReference type="InterPro" id="IPR021275">
    <property type="entry name" value="DUF2854"/>
</dbReference>
<dbReference type="EMBL" id="JNAH01000006">
    <property type="protein sequence ID" value="KGF86986.1"/>
    <property type="molecule type" value="Genomic_DNA"/>
</dbReference>
<dbReference type="AlphaFoldDB" id="A0A0A1ZEN9"/>
<dbReference type="RefSeq" id="WP_032524686.1">
    <property type="nucleotide sequence ID" value="NZ_CP138934.1"/>
</dbReference>
<name>A0A0A1ZEN9_PROMR</name>
<sequence>MKKYLSPGNLIVTAGGILAFVGMTAYFTDSVNLSVPTFFYGVPIFLIGLGLKTSEIPPVKLFDKTNFATDKFNRPKELTALVKDVTRWRYGIKAHLESSLESLNLWDEDNPPQLKEIEEITKEEKNGLRMRFELNAVPLEKWIEKQERLNRFFVKGLESEFIIDDNKEEFDFILFY</sequence>
<dbReference type="eggNOG" id="ENOG5033TEJ">
    <property type="taxonomic scope" value="Bacteria"/>
</dbReference>
<reference evidence="3" key="1">
    <citation type="journal article" date="2014" name="Sci. Data">
        <title>Genomes of diverse isolates of the marine cyanobacterium Prochlorococcus.</title>
        <authorList>
            <person name="Biller S."/>
            <person name="Berube P."/>
            <person name="Thompson J."/>
            <person name="Kelly L."/>
            <person name="Roggensack S."/>
            <person name="Awad L."/>
            <person name="Roache-Johnson K."/>
            <person name="Ding H."/>
            <person name="Giovannoni S.J."/>
            <person name="Moore L.R."/>
            <person name="Chisholm S.W."/>
        </authorList>
    </citation>
    <scope>NUCLEOTIDE SEQUENCE [LARGE SCALE GENOMIC DNA]</scope>
    <source>
        <strain evidence="3">GP2</strain>
    </source>
</reference>
<accession>A0A0A1ZEN9</accession>
<feature type="transmembrane region" description="Helical" evidence="1">
    <location>
        <begin position="7"/>
        <end position="27"/>
    </location>
</feature>
<protein>
    <recommendedName>
        <fullName evidence="4">DUF2854 domain-containing protein</fullName>
    </recommendedName>
</protein>
<dbReference type="PANTHER" id="PTHR35551">
    <property type="match status" value="1"/>
</dbReference>
<evidence type="ECO:0000313" key="2">
    <source>
        <dbReference type="EMBL" id="KGF86986.1"/>
    </source>
</evidence>
<dbReference type="Pfam" id="PF11016">
    <property type="entry name" value="DUF2854"/>
    <property type="match status" value="1"/>
</dbReference>
<feature type="transmembrane region" description="Helical" evidence="1">
    <location>
        <begin position="33"/>
        <end position="51"/>
    </location>
</feature>
<proteinExistence type="predicted"/>
<dbReference type="Proteomes" id="UP000030598">
    <property type="component" value="Unassembled WGS sequence"/>
</dbReference>
<evidence type="ECO:0000313" key="3">
    <source>
        <dbReference type="Proteomes" id="UP000030598"/>
    </source>
</evidence>
<dbReference type="PANTHER" id="PTHR35551:SF1">
    <property type="entry name" value="ACCLIMATION OF PHOTOSYNTHESIS TO ENVIRONMENT"/>
    <property type="match status" value="1"/>
</dbReference>
<dbReference type="STRING" id="59925.EU91_1211"/>